<keyword evidence="4 8" id="KW-0874">Quinone</keyword>
<evidence type="ECO:0000256" key="1">
    <source>
        <dbReference type="ARBA" id="ARBA00002378"/>
    </source>
</evidence>
<dbReference type="InterPro" id="IPR001135">
    <property type="entry name" value="NADH_Q_OxRdtase_suD"/>
</dbReference>
<dbReference type="GO" id="GO:0051287">
    <property type="term" value="F:NAD binding"/>
    <property type="evidence" value="ECO:0007669"/>
    <property type="project" value="InterPro"/>
</dbReference>
<keyword evidence="7 8" id="KW-0830">Ubiquinone</keyword>
<dbReference type="PANTHER" id="PTHR11993:SF10">
    <property type="entry name" value="NADH DEHYDROGENASE [UBIQUINONE] IRON-SULFUR PROTEIN 2, MITOCHONDRIAL"/>
    <property type="match status" value="1"/>
</dbReference>
<dbReference type="InterPro" id="IPR014029">
    <property type="entry name" value="NADH_UbQ_OxRdtase_49kDa_CS"/>
</dbReference>
<comment type="caution">
    <text evidence="12">The sequence shown here is derived from an EMBL/GenBank/DDBJ whole genome shotgun (WGS) entry which is preliminary data.</text>
</comment>
<dbReference type="EC" id="7.1.1.-" evidence="8"/>
<evidence type="ECO:0000313" key="12">
    <source>
        <dbReference type="EMBL" id="NNM72353.1"/>
    </source>
</evidence>
<evidence type="ECO:0000256" key="2">
    <source>
        <dbReference type="ARBA" id="ARBA00005769"/>
    </source>
</evidence>
<dbReference type="HAMAP" id="MF_01358">
    <property type="entry name" value="NDH1_NuoD"/>
    <property type="match status" value="1"/>
</dbReference>
<evidence type="ECO:0000256" key="10">
    <source>
        <dbReference type="SAM" id="MobiDB-lite"/>
    </source>
</evidence>
<dbReference type="InterPro" id="IPR029014">
    <property type="entry name" value="NiFe-Hase_large"/>
</dbReference>
<evidence type="ECO:0000256" key="9">
    <source>
        <dbReference type="RuleBase" id="RU003685"/>
    </source>
</evidence>
<evidence type="ECO:0000256" key="5">
    <source>
        <dbReference type="ARBA" id="ARBA00022967"/>
    </source>
</evidence>
<evidence type="ECO:0000313" key="13">
    <source>
        <dbReference type="Proteomes" id="UP000564885"/>
    </source>
</evidence>
<evidence type="ECO:0000256" key="7">
    <source>
        <dbReference type="ARBA" id="ARBA00023075"/>
    </source>
</evidence>
<sequence>MALDDNGLAARRDELLDTRPHPETSVALRDNGAQLPGAGKEHEIRNFSINFGPQHPAAHGVLRLVLELDGEVVERVDPHIGLLHRGTEKLIEYKTYVQANPYFDRLDYVAPMSQEHAYCLAIEKLLGIEVPKRGQLVRVLFLEISRILSHLLNVTTQAMDVGALTPPLWGFEEREKLMVFYERASGSRMHANYFRPGGVHQDLPPELIDDIWDWCDPFLKVCDDLDALFIGNRIFKQRNVDIGVVSLEDCWRLGFSGVMVRGSGAAWDLRKAQPYECYEELEFDIPVGTNGDNYDRQVIRMLEMRESVRIMKQCLHKLRSPEGGGPVTSVDGKVAPPKRGEMKRSMEALIHHFKLYTEGFHVPAGEVYAAVEAPKGEFGVYLVADGTNKPYRCRIRAPGFAHLQAMDFMCRGHMLADVSAVLGSLDIVFGEVDR</sequence>
<comment type="subcellular location">
    <subcellularLocation>
        <location evidence="8">Cell membrane</location>
        <topology evidence="8">Peripheral membrane protein</topology>
        <orientation evidence="8">Cytoplasmic side</orientation>
    </subcellularLocation>
</comment>
<name>A0A849IEQ1_9HYPH</name>
<keyword evidence="8" id="KW-1003">Cell membrane</keyword>
<dbReference type="GO" id="GO:0048038">
    <property type="term" value="F:quinone binding"/>
    <property type="evidence" value="ECO:0007669"/>
    <property type="project" value="UniProtKB-KW"/>
</dbReference>
<dbReference type="Pfam" id="PF00346">
    <property type="entry name" value="Complex1_49kDa"/>
    <property type="match status" value="1"/>
</dbReference>
<comment type="catalytic activity">
    <reaction evidence="8">
        <text>a quinone + NADH + 5 H(+)(in) = a quinol + NAD(+) + 4 H(+)(out)</text>
        <dbReference type="Rhea" id="RHEA:57888"/>
        <dbReference type="ChEBI" id="CHEBI:15378"/>
        <dbReference type="ChEBI" id="CHEBI:24646"/>
        <dbReference type="ChEBI" id="CHEBI:57540"/>
        <dbReference type="ChEBI" id="CHEBI:57945"/>
        <dbReference type="ChEBI" id="CHEBI:132124"/>
    </reaction>
</comment>
<feature type="region of interest" description="Disordered" evidence="10">
    <location>
        <begin position="1"/>
        <end position="34"/>
    </location>
</feature>
<gene>
    <name evidence="8" type="primary">nuoD</name>
    <name evidence="12" type="ORF">HJG44_08095</name>
</gene>
<feature type="compositionally biased region" description="Basic and acidic residues" evidence="10">
    <location>
        <begin position="10"/>
        <end position="22"/>
    </location>
</feature>
<comment type="subunit">
    <text evidence="8">NDH-1 is composed of 14 different subunits. Subunits NuoB, C, D, E, F, and G constitute the peripheral sector of the complex.</text>
</comment>
<evidence type="ECO:0000256" key="3">
    <source>
        <dbReference type="ARBA" id="ARBA00022448"/>
    </source>
</evidence>
<keyword evidence="5 8" id="KW-1278">Translocase</keyword>
<dbReference type="FunFam" id="1.10.645.10:FF:000005">
    <property type="entry name" value="NADH-quinone oxidoreductase subunit D"/>
    <property type="match status" value="1"/>
</dbReference>
<evidence type="ECO:0000256" key="6">
    <source>
        <dbReference type="ARBA" id="ARBA00023027"/>
    </source>
</evidence>
<dbReference type="InterPro" id="IPR022885">
    <property type="entry name" value="NDH1_su_D/H"/>
</dbReference>
<dbReference type="Proteomes" id="UP000564885">
    <property type="component" value="Unassembled WGS sequence"/>
</dbReference>
<organism evidence="12 13">
    <name type="scientific">Enterovirga aerilata</name>
    <dbReference type="NCBI Taxonomy" id="2730920"/>
    <lineage>
        <taxon>Bacteria</taxon>
        <taxon>Pseudomonadati</taxon>
        <taxon>Pseudomonadota</taxon>
        <taxon>Alphaproteobacteria</taxon>
        <taxon>Hyphomicrobiales</taxon>
        <taxon>Methylobacteriaceae</taxon>
        <taxon>Enterovirga</taxon>
    </lineage>
</organism>
<keyword evidence="6 8" id="KW-0520">NAD</keyword>
<dbReference type="Gene3D" id="1.10.645.10">
    <property type="entry name" value="Cytochrome-c3 Hydrogenase, chain B"/>
    <property type="match status" value="1"/>
</dbReference>
<dbReference type="SUPFAM" id="SSF56762">
    <property type="entry name" value="HydB/Nqo4-like"/>
    <property type="match status" value="1"/>
</dbReference>
<dbReference type="GO" id="GO:0005886">
    <property type="term" value="C:plasma membrane"/>
    <property type="evidence" value="ECO:0007669"/>
    <property type="project" value="UniProtKB-SubCell"/>
</dbReference>
<reference evidence="12 13" key="1">
    <citation type="submission" date="2020-04" db="EMBL/GenBank/DDBJ databases">
        <title>Enterovirga sp. isolate from soil.</title>
        <authorList>
            <person name="Chea S."/>
            <person name="Kim D.-U."/>
        </authorList>
    </citation>
    <scope>NUCLEOTIDE SEQUENCE [LARGE SCALE GENOMIC DNA]</scope>
    <source>
        <strain evidence="12 13">DB1703</strain>
    </source>
</reference>
<dbReference type="PANTHER" id="PTHR11993">
    <property type="entry name" value="NADH-UBIQUINONE OXIDOREDUCTASE 49 KDA SUBUNIT"/>
    <property type="match status" value="1"/>
</dbReference>
<dbReference type="NCBIfam" id="NF004739">
    <property type="entry name" value="PRK06075.1"/>
    <property type="match status" value="1"/>
</dbReference>
<dbReference type="PROSITE" id="PS00535">
    <property type="entry name" value="COMPLEX1_49K"/>
    <property type="match status" value="1"/>
</dbReference>
<evidence type="ECO:0000256" key="4">
    <source>
        <dbReference type="ARBA" id="ARBA00022719"/>
    </source>
</evidence>
<accession>A0A849IEQ1</accession>
<proteinExistence type="inferred from homology"/>
<keyword evidence="3 8" id="KW-0813">Transport</keyword>
<dbReference type="RefSeq" id="WP_171217831.1">
    <property type="nucleotide sequence ID" value="NZ_JABEPP010000002.1"/>
</dbReference>
<comment type="function">
    <text evidence="1 8">NDH-1 shuttles electrons from NADH, via FMN and iron-sulfur (Fe-S) centers, to quinones in the respiratory chain. The immediate electron acceptor for the enzyme in this species is believed to be ubiquinone. Couples the redox reaction to proton translocation (for every two electrons transferred, four hydrogen ions are translocated across the cytoplasmic membrane), and thus conserves the redox energy in a proton gradient.</text>
</comment>
<dbReference type="NCBIfam" id="TIGR01962">
    <property type="entry name" value="NuoD"/>
    <property type="match status" value="1"/>
</dbReference>
<evidence type="ECO:0000256" key="8">
    <source>
        <dbReference type="HAMAP-Rule" id="MF_01358"/>
    </source>
</evidence>
<keyword evidence="12" id="KW-0560">Oxidoreductase</keyword>
<comment type="similarity">
    <text evidence="2 8 9">Belongs to the complex I 49 kDa subunit family.</text>
</comment>
<evidence type="ECO:0000259" key="11">
    <source>
        <dbReference type="Pfam" id="PF00346"/>
    </source>
</evidence>
<protein>
    <recommendedName>
        <fullName evidence="8">NADH-quinone oxidoreductase subunit D</fullName>
        <ecNumber evidence="8">7.1.1.-</ecNumber>
    </recommendedName>
    <alternativeName>
        <fullName evidence="8">NADH dehydrogenase I subunit D</fullName>
    </alternativeName>
    <alternativeName>
        <fullName evidence="8">NDH-1 subunit D</fullName>
    </alternativeName>
</protein>
<dbReference type="GO" id="GO:0050136">
    <property type="term" value="F:NADH dehydrogenase (quinone) (non-electrogenic) activity"/>
    <property type="evidence" value="ECO:0007669"/>
    <property type="project" value="UniProtKB-UniRule"/>
</dbReference>
<keyword evidence="8" id="KW-0472">Membrane</keyword>
<dbReference type="EMBL" id="JABEPP010000002">
    <property type="protein sequence ID" value="NNM72353.1"/>
    <property type="molecule type" value="Genomic_DNA"/>
</dbReference>
<keyword evidence="13" id="KW-1185">Reference proteome</keyword>
<dbReference type="AlphaFoldDB" id="A0A849IEQ1"/>
<feature type="domain" description="NADH-quinone oxidoreductase subunit D" evidence="11">
    <location>
        <begin position="160"/>
        <end position="434"/>
    </location>
</feature>